<sequence length="429" mass="47444">MTDTSTSVPVEVNPAMVPPPEHDNKLCILTGATGGIGKELAKEMAKTKMSVIIACRNVEKSTELIEELKKESGNDKITAAKVDFNSFESIREFAKQFNDRFVPLNYLVNCIGVYSNTYEKTADGHELNVGVNYYGTVLLTMLLLERLEQGNGRVLSLSSKMHGWAEKINLEKLECDEKHYNNNKIYSNSKLYLIMFCNELQRRLDQKGYLNVEVNCAHPGVVATQMLMKNKLLKFLRPVINPFFTTAEHSGRTMAEVALGESKATKGTKGQYFVLNKKTNPSKQASNQDLSKQLYEQTCAYLQVPPNLENNNPAIQTAMNLHVGQVDNNNNNTEQSTSTTTVAPTNEEENKPVDTTTAELITTTTTTTTVTDNTDTQALPTTTIEKVTTIETIEPATTTDSNATASTQDEVIQDATTSTTSTIVEELIQ</sequence>
<feature type="compositionally biased region" description="Low complexity" evidence="2">
    <location>
        <begin position="328"/>
        <end position="345"/>
    </location>
</feature>
<gene>
    <name evidence="3" type="ORF">DFA_01654</name>
</gene>
<dbReference type="AlphaFoldDB" id="F4PU00"/>
<dbReference type="PRINTS" id="PR00081">
    <property type="entry name" value="GDHRDH"/>
</dbReference>
<evidence type="ECO:0000256" key="1">
    <source>
        <dbReference type="ARBA" id="ARBA00023002"/>
    </source>
</evidence>
<dbReference type="InterPro" id="IPR036291">
    <property type="entry name" value="NAD(P)-bd_dom_sf"/>
</dbReference>
<dbReference type="STRING" id="1054147.F4PU00"/>
<reference evidence="4" key="1">
    <citation type="journal article" date="2011" name="Genome Res.">
        <title>Phylogeny-wide analysis of social amoeba genomes highlights ancient origins for complex intercellular communication.</title>
        <authorList>
            <person name="Heidel A.J."/>
            <person name="Lawal H.M."/>
            <person name="Felder M."/>
            <person name="Schilde C."/>
            <person name="Helps N.R."/>
            <person name="Tunggal B."/>
            <person name="Rivero F."/>
            <person name="John U."/>
            <person name="Schleicher M."/>
            <person name="Eichinger L."/>
            <person name="Platzer M."/>
            <person name="Noegel A.A."/>
            <person name="Schaap P."/>
            <person name="Gloeckner G."/>
        </authorList>
    </citation>
    <scope>NUCLEOTIDE SEQUENCE [LARGE SCALE GENOMIC DNA]</scope>
    <source>
        <strain evidence="4">SH3</strain>
    </source>
</reference>
<dbReference type="RefSeq" id="XP_004359618.1">
    <property type="nucleotide sequence ID" value="XM_004359561.1"/>
</dbReference>
<dbReference type="Pfam" id="PF00106">
    <property type="entry name" value="adh_short"/>
    <property type="match status" value="1"/>
</dbReference>
<dbReference type="OrthoDB" id="25491at2759"/>
<dbReference type="InterPro" id="IPR020904">
    <property type="entry name" value="Sc_DH/Rdtase_CS"/>
</dbReference>
<dbReference type="SUPFAM" id="SSF51735">
    <property type="entry name" value="NAD(P)-binding Rossmann-fold domains"/>
    <property type="match status" value="1"/>
</dbReference>
<keyword evidence="1" id="KW-0560">Oxidoreductase</keyword>
<evidence type="ECO:0000313" key="3">
    <source>
        <dbReference type="EMBL" id="EGG21768.1"/>
    </source>
</evidence>
<keyword evidence="4" id="KW-1185">Reference proteome</keyword>
<name>F4PU00_CACFS</name>
<proteinExistence type="predicted"/>
<dbReference type="Proteomes" id="UP000007797">
    <property type="component" value="Unassembled WGS sequence"/>
</dbReference>
<accession>F4PU00</accession>
<dbReference type="PANTHER" id="PTHR43157:SF31">
    <property type="entry name" value="PHOSPHATIDYLINOSITOL-GLYCAN BIOSYNTHESIS CLASS F PROTEIN"/>
    <property type="match status" value="1"/>
</dbReference>
<dbReference type="InterPro" id="IPR002347">
    <property type="entry name" value="SDR_fam"/>
</dbReference>
<dbReference type="Gene3D" id="3.40.50.720">
    <property type="entry name" value="NAD(P)-binding Rossmann-like Domain"/>
    <property type="match status" value="1"/>
</dbReference>
<protein>
    <recommendedName>
        <fullName evidence="5">Short-chain dehydrogenase/reductase family protein</fullName>
    </recommendedName>
</protein>
<evidence type="ECO:0000256" key="2">
    <source>
        <dbReference type="SAM" id="MobiDB-lite"/>
    </source>
</evidence>
<dbReference type="OMA" id="DCAEHRL"/>
<dbReference type="PROSITE" id="PS00061">
    <property type="entry name" value="ADH_SHORT"/>
    <property type="match status" value="1"/>
</dbReference>
<evidence type="ECO:0008006" key="5">
    <source>
        <dbReference type="Google" id="ProtNLM"/>
    </source>
</evidence>
<feature type="region of interest" description="Disordered" evidence="2">
    <location>
        <begin position="328"/>
        <end position="353"/>
    </location>
</feature>
<evidence type="ECO:0000313" key="4">
    <source>
        <dbReference type="Proteomes" id="UP000007797"/>
    </source>
</evidence>
<dbReference type="EMBL" id="GL883010">
    <property type="protein sequence ID" value="EGG21768.1"/>
    <property type="molecule type" value="Genomic_DNA"/>
</dbReference>
<dbReference type="GO" id="GO:0016491">
    <property type="term" value="F:oxidoreductase activity"/>
    <property type="evidence" value="ECO:0007669"/>
    <property type="project" value="UniProtKB-KW"/>
</dbReference>
<dbReference type="PANTHER" id="PTHR43157">
    <property type="entry name" value="PHOSPHATIDYLINOSITOL-GLYCAN BIOSYNTHESIS CLASS F PROTEIN-RELATED"/>
    <property type="match status" value="1"/>
</dbReference>
<dbReference type="GeneID" id="14873314"/>
<organism evidence="3 4">
    <name type="scientific">Cavenderia fasciculata</name>
    <name type="common">Slime mold</name>
    <name type="synonym">Dictyostelium fasciculatum</name>
    <dbReference type="NCBI Taxonomy" id="261658"/>
    <lineage>
        <taxon>Eukaryota</taxon>
        <taxon>Amoebozoa</taxon>
        <taxon>Evosea</taxon>
        <taxon>Eumycetozoa</taxon>
        <taxon>Dictyostelia</taxon>
        <taxon>Acytosteliales</taxon>
        <taxon>Cavenderiaceae</taxon>
        <taxon>Cavenderia</taxon>
    </lineage>
</organism>
<dbReference type="KEGG" id="dfa:DFA_01654"/>